<evidence type="ECO:0000313" key="6">
    <source>
        <dbReference type="Proteomes" id="UP000582974"/>
    </source>
</evidence>
<gene>
    <name evidence="5" type="ORF">H0B56_11675</name>
</gene>
<dbReference type="PANTHER" id="PTHR48081">
    <property type="entry name" value="AB HYDROLASE SUPERFAMILY PROTEIN C4A8.06C"/>
    <property type="match status" value="1"/>
</dbReference>
<feature type="active site" evidence="3">
    <location>
        <position position="169"/>
    </location>
</feature>
<dbReference type="InterPro" id="IPR033140">
    <property type="entry name" value="Lipase_GDXG_put_SER_AS"/>
</dbReference>
<dbReference type="GO" id="GO:0004806">
    <property type="term" value="F:triacylglycerol lipase activity"/>
    <property type="evidence" value="ECO:0007669"/>
    <property type="project" value="TreeGrafter"/>
</dbReference>
<dbReference type="SUPFAM" id="SSF53474">
    <property type="entry name" value="alpha/beta-Hydrolases"/>
    <property type="match status" value="1"/>
</dbReference>
<keyword evidence="6" id="KW-1185">Reference proteome</keyword>
<name>A0A838AAD9_9PSEU</name>
<dbReference type="PROSITE" id="PS01174">
    <property type="entry name" value="LIPASE_GDXG_SER"/>
    <property type="match status" value="1"/>
</dbReference>
<dbReference type="Proteomes" id="UP000582974">
    <property type="component" value="Unassembled WGS sequence"/>
</dbReference>
<sequence>MPRAWFRVPSTRSSRRSRALARITAVTLRPLTSIVPLNERGVRLSRRIVAGALALVSPALAGTDRRAVDGSAPAGVRVRGEWVRARRTCRDDAVILYVHGSGYAVCSARTHRGVTSRLSMATGLPVFACDYRLAPRHRFPAAAHDVRAAYDWLRAHGYSPDRIVLAGDSAGAHLAVDLVLELNRVGQQVPSTMVLFSPLVDPTLSLAREREKLRRDPMITAARARRIVELYTRDADPTDPRLTLRFTEGQVLPSTLIQAGGAEMLADDAGSLARSIRSGGGTCELQVWPDQMHVFQAFAAVLPEGRRAMRGAAEFVRAELGRAPQKRELTESA</sequence>
<dbReference type="InterPro" id="IPR050300">
    <property type="entry name" value="GDXG_lipolytic_enzyme"/>
</dbReference>
<accession>A0A838AAD9</accession>
<dbReference type="PANTHER" id="PTHR48081:SF30">
    <property type="entry name" value="ACETYL-HYDROLASE LIPR-RELATED"/>
    <property type="match status" value="1"/>
</dbReference>
<feature type="domain" description="Alpha/beta hydrolase fold-3" evidence="4">
    <location>
        <begin position="95"/>
        <end position="296"/>
    </location>
</feature>
<comment type="caution">
    <text evidence="5">The sequence shown here is derived from an EMBL/GenBank/DDBJ whole genome shotgun (WGS) entry which is preliminary data.</text>
</comment>
<reference evidence="5 6" key="1">
    <citation type="submission" date="2020-07" db="EMBL/GenBank/DDBJ databases">
        <title>Genome of Haloechinothrix sp.</title>
        <authorList>
            <person name="Tang S.-K."/>
            <person name="Yang L."/>
            <person name="Zhu W.-Y."/>
        </authorList>
    </citation>
    <scope>NUCLEOTIDE SEQUENCE [LARGE SCALE GENOMIC DNA]</scope>
    <source>
        <strain evidence="5 6">YIM 98757</strain>
    </source>
</reference>
<dbReference type="Pfam" id="PF07859">
    <property type="entry name" value="Abhydrolase_3"/>
    <property type="match status" value="1"/>
</dbReference>
<dbReference type="AlphaFoldDB" id="A0A838AAD9"/>
<evidence type="ECO:0000259" key="4">
    <source>
        <dbReference type="Pfam" id="PF07859"/>
    </source>
</evidence>
<evidence type="ECO:0000313" key="5">
    <source>
        <dbReference type="EMBL" id="MBA0126201.1"/>
    </source>
</evidence>
<evidence type="ECO:0000256" key="3">
    <source>
        <dbReference type="PROSITE-ProRule" id="PRU10038"/>
    </source>
</evidence>
<dbReference type="InterPro" id="IPR013094">
    <property type="entry name" value="AB_hydrolase_3"/>
</dbReference>
<comment type="similarity">
    <text evidence="1">Belongs to the 'GDXG' lipolytic enzyme family.</text>
</comment>
<dbReference type="InterPro" id="IPR029058">
    <property type="entry name" value="AB_hydrolase_fold"/>
</dbReference>
<evidence type="ECO:0000256" key="2">
    <source>
        <dbReference type="ARBA" id="ARBA00022801"/>
    </source>
</evidence>
<keyword evidence="2 5" id="KW-0378">Hydrolase</keyword>
<evidence type="ECO:0000256" key="1">
    <source>
        <dbReference type="ARBA" id="ARBA00010515"/>
    </source>
</evidence>
<dbReference type="EMBL" id="JACCKD010000004">
    <property type="protein sequence ID" value="MBA0126201.1"/>
    <property type="molecule type" value="Genomic_DNA"/>
</dbReference>
<proteinExistence type="inferred from homology"/>
<dbReference type="Gene3D" id="3.40.50.1820">
    <property type="entry name" value="alpha/beta hydrolase"/>
    <property type="match status" value="1"/>
</dbReference>
<protein>
    <submittedName>
        <fullName evidence="5">Alpha/beta hydrolase</fullName>
    </submittedName>
</protein>
<organism evidence="5 6">
    <name type="scientific">Haloechinothrix aidingensis</name>
    <dbReference type="NCBI Taxonomy" id="2752311"/>
    <lineage>
        <taxon>Bacteria</taxon>
        <taxon>Bacillati</taxon>
        <taxon>Actinomycetota</taxon>
        <taxon>Actinomycetes</taxon>
        <taxon>Pseudonocardiales</taxon>
        <taxon>Pseudonocardiaceae</taxon>
        <taxon>Haloechinothrix</taxon>
    </lineage>
</organism>